<comment type="catalytic activity">
    <reaction evidence="7">
        <text>L-2,4-diaminobutanoate + 2-oxoglutarate = L-aspartate 4-semialdehyde + L-glutamate</text>
        <dbReference type="Rhea" id="RHEA:11160"/>
        <dbReference type="ChEBI" id="CHEBI:16810"/>
        <dbReference type="ChEBI" id="CHEBI:29985"/>
        <dbReference type="ChEBI" id="CHEBI:58761"/>
        <dbReference type="ChEBI" id="CHEBI:537519"/>
        <dbReference type="EC" id="2.6.1.76"/>
    </reaction>
</comment>
<dbReference type="UniPathway" id="UPA00067">
    <property type="reaction ID" value="UER00121"/>
</dbReference>
<evidence type="ECO:0000256" key="1">
    <source>
        <dbReference type="ARBA" id="ARBA00001933"/>
    </source>
</evidence>
<evidence type="ECO:0000256" key="2">
    <source>
        <dbReference type="ARBA" id="ARBA00008954"/>
    </source>
</evidence>
<dbReference type="InterPro" id="IPR015422">
    <property type="entry name" value="PyrdxlP-dep_Trfase_small"/>
</dbReference>
<dbReference type="CDD" id="cd00610">
    <property type="entry name" value="OAT_like"/>
    <property type="match status" value="1"/>
</dbReference>
<dbReference type="GO" id="GO:0019491">
    <property type="term" value="P:ectoine biosynthetic process"/>
    <property type="evidence" value="ECO:0007669"/>
    <property type="project" value="UniProtKB-UniPathway"/>
</dbReference>
<dbReference type="PIRSF" id="PIRSF000521">
    <property type="entry name" value="Transaminase_4ab_Lys_Orn"/>
    <property type="match status" value="1"/>
</dbReference>
<dbReference type="Pfam" id="PF00202">
    <property type="entry name" value="Aminotran_3"/>
    <property type="match status" value="1"/>
</dbReference>
<dbReference type="GO" id="GO:0045303">
    <property type="term" value="F:diaminobutyrate-2-oxoglutarate transaminase activity"/>
    <property type="evidence" value="ECO:0007669"/>
    <property type="project" value="UniProtKB-EC"/>
</dbReference>
<organism evidence="8 9">
    <name type="scientific">Meinhardsimonia xiamenensis</name>
    <dbReference type="NCBI Taxonomy" id="990712"/>
    <lineage>
        <taxon>Bacteria</taxon>
        <taxon>Pseudomonadati</taxon>
        <taxon>Pseudomonadota</taxon>
        <taxon>Alphaproteobacteria</taxon>
        <taxon>Rhodobacterales</taxon>
        <taxon>Paracoccaceae</taxon>
        <taxon>Meinhardsimonia</taxon>
    </lineage>
</organism>
<keyword evidence="5 6" id="KW-0663">Pyridoxal phosphate</keyword>
<dbReference type="SUPFAM" id="SSF53383">
    <property type="entry name" value="PLP-dependent transferases"/>
    <property type="match status" value="1"/>
</dbReference>
<keyword evidence="9" id="KW-1185">Reference proteome</keyword>
<dbReference type="GO" id="GO:0047307">
    <property type="term" value="F:diaminobutyrate-pyruvate transaminase activity"/>
    <property type="evidence" value="ECO:0007669"/>
    <property type="project" value="InterPro"/>
</dbReference>
<dbReference type="GO" id="GO:0030170">
    <property type="term" value="F:pyridoxal phosphate binding"/>
    <property type="evidence" value="ECO:0007669"/>
    <property type="project" value="InterPro"/>
</dbReference>
<dbReference type="PROSITE" id="PS00600">
    <property type="entry name" value="AA_TRANSFER_CLASS_3"/>
    <property type="match status" value="1"/>
</dbReference>
<accession>A0A1G9H942</accession>
<dbReference type="RefSeq" id="WP_092501321.1">
    <property type="nucleotide sequence ID" value="NZ_FNFV01000011.1"/>
</dbReference>
<evidence type="ECO:0000256" key="5">
    <source>
        <dbReference type="ARBA" id="ARBA00022898"/>
    </source>
</evidence>
<keyword evidence="3 7" id="KW-0032">Aminotransferase</keyword>
<evidence type="ECO:0000256" key="4">
    <source>
        <dbReference type="ARBA" id="ARBA00022679"/>
    </source>
</evidence>
<comment type="similarity">
    <text evidence="2 6">Belongs to the class-III pyridoxal-phosphate-dependent aminotransferase family.</text>
</comment>
<evidence type="ECO:0000256" key="7">
    <source>
        <dbReference type="RuleBase" id="RU365034"/>
    </source>
</evidence>
<evidence type="ECO:0000256" key="3">
    <source>
        <dbReference type="ARBA" id="ARBA00022576"/>
    </source>
</evidence>
<dbReference type="EMBL" id="FNFV01000011">
    <property type="protein sequence ID" value="SDL09466.1"/>
    <property type="molecule type" value="Genomic_DNA"/>
</dbReference>
<dbReference type="InterPro" id="IPR015421">
    <property type="entry name" value="PyrdxlP-dep_Trfase_major"/>
</dbReference>
<dbReference type="Gene3D" id="3.90.1150.10">
    <property type="entry name" value="Aspartate Aminotransferase, domain 1"/>
    <property type="match status" value="1"/>
</dbReference>
<dbReference type="InterPro" id="IPR004637">
    <property type="entry name" value="Dat"/>
</dbReference>
<dbReference type="Gene3D" id="3.40.640.10">
    <property type="entry name" value="Type I PLP-dependent aspartate aminotransferase-like (Major domain)"/>
    <property type="match status" value="1"/>
</dbReference>
<gene>
    <name evidence="8" type="ORF">SAMN05216257_11131</name>
</gene>
<comment type="function">
    <text evidence="7">Catalyzes reversively the conversion of L-aspartate beta-semialdehyde (ASA) to L-2,4-diaminobutyrate (DABA) by transamination with L-glutamate.</text>
</comment>
<evidence type="ECO:0000256" key="6">
    <source>
        <dbReference type="RuleBase" id="RU003560"/>
    </source>
</evidence>
<dbReference type="InterPro" id="IPR049704">
    <property type="entry name" value="Aminotrans_3_PPA_site"/>
</dbReference>
<dbReference type="NCBIfam" id="NF006733">
    <property type="entry name" value="PRK09264.1"/>
    <property type="match status" value="1"/>
</dbReference>
<dbReference type="InterPro" id="IPR005814">
    <property type="entry name" value="Aminotrans_3"/>
</dbReference>
<dbReference type="OrthoDB" id="9801834at2"/>
<comment type="pathway">
    <text evidence="7">Amine and polyamine biosynthesis; ectoine biosynthesis; L-ectoine from L-aspartate 4-semialdehyde: step 1/3.</text>
</comment>
<dbReference type="InterPro" id="IPR012773">
    <property type="entry name" value="Ectoine_EctB"/>
</dbReference>
<dbReference type="PANTHER" id="PTHR43552:SF2">
    <property type="entry name" value="DIAMINOBUTYRATE--2-OXOGLUTARATE TRANSAMINASE"/>
    <property type="match status" value="1"/>
</dbReference>
<dbReference type="Proteomes" id="UP000199328">
    <property type="component" value="Unassembled WGS sequence"/>
</dbReference>
<sequence length="439" mass="46540">MSLDTAPNLTRDKSDIIGKDGLFDRVESQVRSYARSFPDLFASASGATIHGRDGRAYTDFLAGCASLNYGHNEPDLKKALVDYIQGDGIAHGLDMFTEAKAAFLEAFERHILAPRGMPHRVMFTGPTGANAVEAAIKLARKVTGRTNVIAFTNAFHGVTLGALAATGNSGHRRGAAVPLNGVHRAAYDGYFGDGVDTAEMLERQLDDPGSGIDKPAAILVETVQGEGGLNAASPAWLRRIEGIARKHGALFIIDDIQAGCGRAGGFFSFDGMGLNPDIITMAKSLSGMGLPLAVALIRPEHDIWKPAEHNGTFRGNNHAFVTARAALEKFWADDAFIEEVEEKGAFLARRLAEIAACYGFSPRGRGMMRGIDAEDGARAAAVCRAAFARGLIIETSGPRGEVVKVLAPLNIPMRQFAEGLAALEAAFADVMDGRASAAA</sequence>
<keyword evidence="4 7" id="KW-0808">Transferase</keyword>
<dbReference type="NCBIfam" id="TIGR00709">
    <property type="entry name" value="dat"/>
    <property type="match status" value="1"/>
</dbReference>
<protein>
    <recommendedName>
        <fullName evidence="7">Diaminobutyrate--2-oxoglutarate transaminase</fullName>
        <ecNumber evidence="7">2.6.1.76</ecNumber>
    </recommendedName>
    <alternativeName>
        <fullName evidence="7">DABA aminotransferase</fullName>
    </alternativeName>
</protein>
<dbReference type="NCBIfam" id="TIGR02407">
    <property type="entry name" value="ectoine_ectB"/>
    <property type="match status" value="1"/>
</dbReference>
<proteinExistence type="inferred from homology"/>
<dbReference type="AlphaFoldDB" id="A0A1G9H942"/>
<dbReference type="EC" id="2.6.1.76" evidence="7"/>
<evidence type="ECO:0000313" key="9">
    <source>
        <dbReference type="Proteomes" id="UP000199328"/>
    </source>
</evidence>
<dbReference type="InterPro" id="IPR015424">
    <property type="entry name" value="PyrdxlP-dep_Trfase"/>
</dbReference>
<comment type="cofactor">
    <cofactor evidence="1 7">
        <name>pyridoxal 5'-phosphate</name>
        <dbReference type="ChEBI" id="CHEBI:597326"/>
    </cofactor>
</comment>
<name>A0A1G9H942_9RHOB</name>
<dbReference type="PANTHER" id="PTHR43552">
    <property type="entry name" value="DIAMINOBUTYRATE--2-OXOGLUTARATE AMINOTRANSFERASE"/>
    <property type="match status" value="1"/>
</dbReference>
<evidence type="ECO:0000313" key="8">
    <source>
        <dbReference type="EMBL" id="SDL09466.1"/>
    </source>
</evidence>
<reference evidence="9" key="1">
    <citation type="submission" date="2016-10" db="EMBL/GenBank/DDBJ databases">
        <authorList>
            <person name="Varghese N."/>
            <person name="Submissions S."/>
        </authorList>
    </citation>
    <scope>NUCLEOTIDE SEQUENCE [LARGE SCALE GENOMIC DNA]</scope>
    <source>
        <strain evidence="9">CGMCC 1.10789</strain>
    </source>
</reference>
<dbReference type="STRING" id="990712.SAMN05216257_11131"/>